<dbReference type="SMART" id="SM00043">
    <property type="entry name" value="CY"/>
    <property type="match status" value="1"/>
</dbReference>
<protein>
    <submittedName>
        <fullName evidence="7">Cystatin-B</fullName>
    </submittedName>
</protein>
<dbReference type="InterPro" id="IPR018073">
    <property type="entry name" value="Prot_inh_cystat_CS"/>
</dbReference>
<dbReference type="GO" id="GO:0004869">
    <property type="term" value="F:cysteine-type endopeptidase inhibitor activity"/>
    <property type="evidence" value="ECO:0007669"/>
    <property type="project" value="UniProtKB-KW"/>
</dbReference>
<evidence type="ECO:0000256" key="2">
    <source>
        <dbReference type="ARBA" id="ARBA00009403"/>
    </source>
</evidence>
<dbReference type="Proteomes" id="UP001152320">
    <property type="component" value="Chromosome 16"/>
</dbReference>
<dbReference type="PANTHER" id="PTHR11414">
    <property type="entry name" value="CYSTATIN FAMILY MEMBER"/>
    <property type="match status" value="1"/>
</dbReference>
<evidence type="ECO:0000256" key="1">
    <source>
        <dbReference type="ARBA" id="ARBA00004496"/>
    </source>
</evidence>
<dbReference type="InterPro" id="IPR046350">
    <property type="entry name" value="Cystatin_sf"/>
</dbReference>
<dbReference type="InterPro" id="IPR000010">
    <property type="entry name" value="Cystatin_dom"/>
</dbReference>
<evidence type="ECO:0000256" key="4">
    <source>
        <dbReference type="ARBA" id="ARBA00022690"/>
    </source>
</evidence>
<feature type="domain" description="Cystatin" evidence="6">
    <location>
        <begin position="6"/>
        <end position="100"/>
    </location>
</feature>
<name>A0A9Q1BJ17_HOLLE</name>
<dbReference type="Pfam" id="PF00031">
    <property type="entry name" value="Cystatin"/>
    <property type="match status" value="1"/>
</dbReference>
<keyword evidence="3" id="KW-0963">Cytoplasm</keyword>
<comment type="subcellular location">
    <subcellularLocation>
        <location evidence="1">Cytoplasm</location>
    </subcellularLocation>
</comment>
<comment type="similarity">
    <text evidence="2">Belongs to the cystatin family.</text>
</comment>
<dbReference type="AlphaFoldDB" id="A0A9Q1BJ17"/>
<dbReference type="GO" id="GO:0005829">
    <property type="term" value="C:cytosol"/>
    <property type="evidence" value="ECO:0007669"/>
    <property type="project" value="TreeGrafter"/>
</dbReference>
<keyword evidence="8" id="KW-1185">Reference proteome</keyword>
<evidence type="ECO:0000313" key="8">
    <source>
        <dbReference type="Proteomes" id="UP001152320"/>
    </source>
</evidence>
<gene>
    <name evidence="7" type="ORF">HOLleu_32680</name>
</gene>
<dbReference type="EMBL" id="JAIZAY010000016">
    <property type="protein sequence ID" value="KAJ8027518.1"/>
    <property type="molecule type" value="Genomic_DNA"/>
</dbReference>
<organism evidence="7 8">
    <name type="scientific">Holothuria leucospilota</name>
    <name type="common">Black long sea cucumber</name>
    <name type="synonym">Mertensiothuria leucospilota</name>
    <dbReference type="NCBI Taxonomy" id="206669"/>
    <lineage>
        <taxon>Eukaryota</taxon>
        <taxon>Metazoa</taxon>
        <taxon>Echinodermata</taxon>
        <taxon>Eleutherozoa</taxon>
        <taxon>Echinozoa</taxon>
        <taxon>Holothuroidea</taxon>
        <taxon>Aspidochirotacea</taxon>
        <taxon>Aspidochirotida</taxon>
        <taxon>Holothuriidae</taxon>
        <taxon>Holothuria</taxon>
    </lineage>
</organism>
<evidence type="ECO:0000259" key="6">
    <source>
        <dbReference type="SMART" id="SM00043"/>
    </source>
</evidence>
<proteinExistence type="inferred from homology"/>
<dbReference type="PRINTS" id="PR00295">
    <property type="entry name" value="STEFINA"/>
</dbReference>
<dbReference type="OrthoDB" id="2429551at2759"/>
<dbReference type="Gene3D" id="3.10.450.10">
    <property type="match status" value="1"/>
</dbReference>
<dbReference type="InterPro" id="IPR001713">
    <property type="entry name" value="Prot_inh_stefin"/>
</dbReference>
<dbReference type="PROSITE" id="PS00287">
    <property type="entry name" value="CYSTATIN"/>
    <property type="match status" value="1"/>
</dbReference>
<evidence type="ECO:0000256" key="5">
    <source>
        <dbReference type="ARBA" id="ARBA00022704"/>
    </source>
</evidence>
<dbReference type="SUPFAM" id="SSF54403">
    <property type="entry name" value="Cystatin/monellin"/>
    <property type="match status" value="1"/>
</dbReference>
<keyword evidence="5" id="KW-0789">Thiol protease inhibitor</keyword>
<dbReference type="FunFam" id="3.10.450.10:FF:000001">
    <property type="entry name" value="Cystatin-A"/>
    <property type="match status" value="1"/>
</dbReference>
<keyword evidence="4" id="KW-0646">Protease inhibitor</keyword>
<dbReference type="CDD" id="cd00042">
    <property type="entry name" value="CY"/>
    <property type="match status" value="1"/>
</dbReference>
<evidence type="ECO:0000256" key="3">
    <source>
        <dbReference type="ARBA" id="ARBA00022490"/>
    </source>
</evidence>
<dbReference type="PANTHER" id="PTHR11414:SF21">
    <property type="entry name" value="CYSTATIN 14A, TANDEM DUPLICATE 1-RELATED"/>
    <property type="match status" value="1"/>
</dbReference>
<sequence length="100" mass="11164">MAAQQKMVGGIGEVKEATEEVQSLLDQVKNDVEEAAGKTFETFTAVSFKTQVVAGVNYFVKVKVGEGKYIHVRIYKHFSGTVSFSSFQDDKTEEDPIEYF</sequence>
<evidence type="ECO:0000313" key="7">
    <source>
        <dbReference type="EMBL" id="KAJ8027518.1"/>
    </source>
</evidence>
<comment type="caution">
    <text evidence="7">The sequence shown here is derived from an EMBL/GenBank/DDBJ whole genome shotgun (WGS) entry which is preliminary data.</text>
</comment>
<accession>A0A9Q1BJ17</accession>
<reference evidence="7" key="1">
    <citation type="submission" date="2021-10" db="EMBL/GenBank/DDBJ databases">
        <title>Tropical sea cucumber genome reveals ecological adaptation and Cuvierian tubules defense mechanism.</title>
        <authorList>
            <person name="Chen T."/>
        </authorList>
    </citation>
    <scope>NUCLEOTIDE SEQUENCE</scope>
    <source>
        <strain evidence="7">Nanhai2018</strain>
        <tissue evidence="7">Muscle</tissue>
    </source>
</reference>